<organism evidence="1">
    <name type="scientific">Petromyces alliaceus</name>
    <name type="common">Aspergillus alliaceus</name>
    <dbReference type="NCBI Taxonomy" id="209559"/>
    <lineage>
        <taxon>Eukaryota</taxon>
        <taxon>Fungi</taxon>
        <taxon>Dikarya</taxon>
        <taxon>Ascomycota</taxon>
        <taxon>Pezizomycotina</taxon>
        <taxon>Eurotiomycetes</taxon>
        <taxon>Eurotiomycetidae</taxon>
        <taxon>Eurotiales</taxon>
        <taxon>Aspergillaceae</taxon>
        <taxon>Aspergillus</taxon>
        <taxon>Aspergillus subgen. Circumdati</taxon>
    </lineage>
</organism>
<dbReference type="EMBL" id="ML735214">
    <property type="protein sequence ID" value="KAE8396453.1"/>
    <property type="molecule type" value="Genomic_DNA"/>
</dbReference>
<dbReference type="Proteomes" id="UP000326877">
    <property type="component" value="Unassembled WGS sequence"/>
</dbReference>
<name>A0A5N7CSA6_PETAA</name>
<dbReference type="AlphaFoldDB" id="A0A5N7CSA6"/>
<accession>A0A5N7CSA6</accession>
<protein>
    <submittedName>
        <fullName evidence="1">Uncharacterized protein</fullName>
    </submittedName>
</protein>
<gene>
    <name evidence="1" type="ORF">BDV23DRAFT_181</name>
</gene>
<proteinExistence type="predicted"/>
<sequence>MVRLPLGEPPENIHLDNSPSILFSFEIALNGGLLMLKQHNGLQLFTICVGSRALVEVNLKTIAGVSNASSESIYRRIRLIKNHLPETPRVFLTRDVMSELHPLKKNEPILFPLSDTPAMSPSSCSKMRPGLDLVVRRRYDPGNNGYIHYSVGLRESRM</sequence>
<reference evidence="1" key="1">
    <citation type="submission" date="2019-04" db="EMBL/GenBank/DDBJ databases">
        <title>Friends and foes A comparative genomics studyof 23 Aspergillus species from section Flavi.</title>
        <authorList>
            <consortium name="DOE Joint Genome Institute"/>
            <person name="Kjaerbolling I."/>
            <person name="Vesth T."/>
            <person name="Frisvad J.C."/>
            <person name="Nybo J.L."/>
            <person name="Theobald S."/>
            <person name="Kildgaard S."/>
            <person name="Isbrandt T."/>
            <person name="Kuo A."/>
            <person name="Sato A."/>
            <person name="Lyhne E.K."/>
            <person name="Kogle M.E."/>
            <person name="Wiebenga A."/>
            <person name="Kun R.S."/>
            <person name="Lubbers R.J."/>
            <person name="Makela M.R."/>
            <person name="Barry K."/>
            <person name="Chovatia M."/>
            <person name="Clum A."/>
            <person name="Daum C."/>
            <person name="Haridas S."/>
            <person name="He G."/>
            <person name="LaButti K."/>
            <person name="Lipzen A."/>
            <person name="Mondo S."/>
            <person name="Riley R."/>
            <person name="Salamov A."/>
            <person name="Simmons B.A."/>
            <person name="Magnuson J.K."/>
            <person name="Henrissat B."/>
            <person name="Mortensen U.H."/>
            <person name="Larsen T.O."/>
            <person name="Devries R.P."/>
            <person name="Grigoriev I.V."/>
            <person name="Machida M."/>
            <person name="Baker S.E."/>
            <person name="Andersen M.R."/>
        </authorList>
    </citation>
    <scope>NUCLEOTIDE SEQUENCE [LARGE SCALE GENOMIC DNA]</scope>
    <source>
        <strain evidence="1">IBT 14317</strain>
    </source>
</reference>
<evidence type="ECO:0000313" key="1">
    <source>
        <dbReference type="EMBL" id="KAE8396453.1"/>
    </source>
</evidence>